<protein>
    <submittedName>
        <fullName evidence="1">Uncharacterized protein</fullName>
    </submittedName>
</protein>
<gene>
    <name evidence="1" type="ORF">AZO1586R_2352</name>
</gene>
<organism evidence="1 2">
    <name type="scientific">Bathymodiolus azoricus thioautotrophic gill symbiont</name>
    <dbReference type="NCBI Taxonomy" id="235205"/>
    <lineage>
        <taxon>Bacteria</taxon>
        <taxon>Pseudomonadati</taxon>
        <taxon>Pseudomonadota</taxon>
        <taxon>Gammaproteobacteria</taxon>
        <taxon>sulfur-oxidizing symbionts</taxon>
    </lineage>
</organism>
<name>A0ACA8ZVC3_9GAMM</name>
<feature type="non-terminal residue" evidence="1">
    <location>
        <position position="1"/>
    </location>
</feature>
<keyword evidence="2" id="KW-1185">Reference proteome</keyword>
<comment type="caution">
    <text evidence="1">The sequence shown here is derived from an EMBL/GenBank/DDBJ whole genome shotgun (WGS) entry which is preliminary data.</text>
</comment>
<dbReference type="EMBL" id="CAESAP020000380">
    <property type="protein sequence ID" value="CAB5507356.1"/>
    <property type="molecule type" value="Genomic_DNA"/>
</dbReference>
<sequence>SNNSTNNNPNNGTNNNLNLVINNKSGVIKSDNNITINAKTLNNTAYHYDTKQDDSDGYYGYDVNEKVVKSDYVMDQTLVLEQDEPISTLGSRSSFISALKDITINVSDELFNSSSVISAKQNLSITANKLTNETDSVSTHEMYRKWGKKWEESWKTCGWHNWTWGCTTHYEDKTDSWSDTRSELAYSKDKGTLSAAQNLTINANESITNGETIQNNEFLGQIATNFQDNHAVTEAIAKNGQFKINKPTKLQPYLIETRNEFVDITQFKASQYLFARPNIRFLDPTMSNPITLGDAYWEHQQL</sequence>
<evidence type="ECO:0000313" key="1">
    <source>
        <dbReference type="EMBL" id="CAB5507356.1"/>
    </source>
</evidence>
<dbReference type="Proteomes" id="UP000635628">
    <property type="component" value="Unassembled WGS sequence"/>
</dbReference>
<feature type="non-terminal residue" evidence="1">
    <location>
        <position position="302"/>
    </location>
</feature>
<proteinExistence type="predicted"/>
<reference evidence="1" key="1">
    <citation type="submission" date="2020-05" db="EMBL/GenBank/DDBJ databases">
        <authorList>
            <person name="Petersen J."/>
            <person name="Sayavedra L."/>
        </authorList>
    </citation>
    <scope>NUCLEOTIDE SEQUENCE</scope>
    <source>
        <strain evidence="1">B azoricus SOX Menez Gwen</strain>
    </source>
</reference>
<accession>A0ACA8ZVC3</accession>
<evidence type="ECO:0000313" key="2">
    <source>
        <dbReference type="Proteomes" id="UP000635628"/>
    </source>
</evidence>